<evidence type="ECO:0000313" key="1">
    <source>
        <dbReference type="EMBL" id="SKB83744.1"/>
    </source>
</evidence>
<gene>
    <name evidence="1" type="ORF">SAMN05660349_02981</name>
</gene>
<proteinExistence type="predicted"/>
<keyword evidence="2" id="KW-1185">Reference proteome</keyword>
<evidence type="ECO:0000313" key="2">
    <source>
        <dbReference type="Proteomes" id="UP000190852"/>
    </source>
</evidence>
<dbReference type="Proteomes" id="UP000190852">
    <property type="component" value="Unassembled WGS sequence"/>
</dbReference>
<reference evidence="2" key="1">
    <citation type="submission" date="2017-02" db="EMBL/GenBank/DDBJ databases">
        <authorList>
            <person name="Varghese N."/>
            <person name="Submissions S."/>
        </authorList>
    </citation>
    <scope>NUCLEOTIDE SEQUENCE [LARGE SCALE GENOMIC DNA]</scope>
    <source>
        <strain evidence="2">DSM 24967</strain>
    </source>
</reference>
<protein>
    <submittedName>
        <fullName evidence="1">Uncharacterized protein</fullName>
    </submittedName>
</protein>
<dbReference type="AlphaFoldDB" id="A0A1T5EIJ0"/>
<organism evidence="1 2">
    <name type="scientific">Parabacteroides chartae</name>
    <dbReference type="NCBI Taxonomy" id="1037355"/>
    <lineage>
        <taxon>Bacteria</taxon>
        <taxon>Pseudomonadati</taxon>
        <taxon>Bacteroidota</taxon>
        <taxon>Bacteroidia</taxon>
        <taxon>Bacteroidales</taxon>
        <taxon>Tannerellaceae</taxon>
        <taxon>Parabacteroides</taxon>
    </lineage>
</organism>
<name>A0A1T5EIJ0_9BACT</name>
<accession>A0A1T5EIJ0</accession>
<dbReference type="RefSeq" id="WP_079684389.1">
    <property type="nucleotide sequence ID" value="NZ_FUYQ01000027.1"/>
</dbReference>
<sequence>MSNSKATLLAMIPVAVFIFLVIGLLQCDFVTVDAAAFQKEKEYTKEELLLFADFAFPNERIRKYDEDIRVVIKNKEYLNDASIHEVDSIIAILAPLVHPIKIYRVEKNGNLVVTRNKQTSGNYRRSSGCENSNLFETLSWSNTYSEIYDTHHYNGAKHIFKEFEHALGLNEPARQYPFYTNINSNTPQKPYIFRSFEESDSCMAQFYISEQEKMVIKMLYSPAIKSGLRKEEFMKQFKLS</sequence>
<dbReference type="EMBL" id="FUYQ01000027">
    <property type="protein sequence ID" value="SKB83744.1"/>
    <property type="molecule type" value="Genomic_DNA"/>
</dbReference>